<dbReference type="Proteomes" id="UP000283841">
    <property type="component" value="Unassembled WGS sequence"/>
</dbReference>
<comment type="caution">
    <text evidence="1">The sequence shown here is derived from an EMBL/GenBank/DDBJ whole genome shotgun (WGS) entry which is preliminary data.</text>
</comment>
<protein>
    <submittedName>
        <fullName evidence="1">Uncharacterized protein</fullName>
    </submittedName>
</protein>
<organism evidence="1 2">
    <name type="scientific">Byssochlamys spectabilis</name>
    <name type="common">Paecilomyces variotii</name>
    <dbReference type="NCBI Taxonomy" id="264951"/>
    <lineage>
        <taxon>Eukaryota</taxon>
        <taxon>Fungi</taxon>
        <taxon>Dikarya</taxon>
        <taxon>Ascomycota</taxon>
        <taxon>Pezizomycotina</taxon>
        <taxon>Eurotiomycetes</taxon>
        <taxon>Eurotiomycetidae</taxon>
        <taxon>Eurotiales</taxon>
        <taxon>Thermoascaceae</taxon>
        <taxon>Paecilomyces</taxon>
    </lineage>
</organism>
<evidence type="ECO:0000313" key="1">
    <source>
        <dbReference type="EMBL" id="RWQ97121.1"/>
    </source>
</evidence>
<dbReference type="RefSeq" id="XP_028486766.1">
    <property type="nucleotide sequence ID" value="XM_028633460.1"/>
</dbReference>
<accession>A0A443HZG3</accession>
<dbReference type="AlphaFoldDB" id="A0A443HZG3"/>
<keyword evidence="2" id="KW-1185">Reference proteome</keyword>
<evidence type="ECO:0000313" key="2">
    <source>
        <dbReference type="Proteomes" id="UP000283841"/>
    </source>
</evidence>
<sequence>MFGFPAGRGRHRVEDSAHWDHPRKRAQALVWCNGRVSVLAIARIAHSGWWDARGGRDGKHHPLRILSQFGKGSLGPWRKRISRWPTIAATVSINPVRAPGRPVIIIIVAFRLRLHRPSSGSLSYALAAEGTVLLVVLTAARKRPDLTASSPASTCLAPLLPAPTPWLLTSSIPSSSLHPPSCPERHCQLDGLTWDIASSTPPQRLRIFIQVPLWVVSLSHRPPPLLSPGTPTIATNFTLYITRSPDRLNQTDTASLGRSSFRQCAASKPCLRLPVGAGNLIPRSRNHPGAAAYLPHTRESFRLAKKPTDETQTIQSYF</sequence>
<gene>
    <name evidence="1" type="ORF">C8Q69DRAFT_519056</name>
</gene>
<proteinExistence type="predicted"/>
<reference evidence="1 2" key="1">
    <citation type="journal article" date="2018" name="Front. Microbiol.">
        <title>Genomic and genetic insights into a cosmopolitan fungus, Paecilomyces variotii (Eurotiales).</title>
        <authorList>
            <person name="Urquhart A.S."/>
            <person name="Mondo S.J."/>
            <person name="Makela M.R."/>
            <person name="Hane J.K."/>
            <person name="Wiebenga A."/>
            <person name="He G."/>
            <person name="Mihaltcheva S."/>
            <person name="Pangilinan J."/>
            <person name="Lipzen A."/>
            <person name="Barry K."/>
            <person name="de Vries R.P."/>
            <person name="Grigoriev I.V."/>
            <person name="Idnurm A."/>
        </authorList>
    </citation>
    <scope>NUCLEOTIDE SEQUENCE [LARGE SCALE GENOMIC DNA]</scope>
    <source>
        <strain evidence="1 2">CBS 101075</strain>
    </source>
</reference>
<name>A0A443HZG3_BYSSP</name>
<dbReference type="GeneID" id="39602737"/>
<dbReference type="VEuPathDB" id="FungiDB:C8Q69DRAFT_519056"/>
<dbReference type="EMBL" id="RCNU01000003">
    <property type="protein sequence ID" value="RWQ97121.1"/>
    <property type="molecule type" value="Genomic_DNA"/>
</dbReference>